<gene>
    <name evidence="1" type="ORF">CJD36_002290</name>
</gene>
<accession>A0A2S7T1G3</accession>
<evidence type="ECO:0008006" key="3">
    <source>
        <dbReference type="Google" id="ProtNLM"/>
    </source>
</evidence>
<organism evidence="1 2">
    <name type="scientific">Flavipsychrobacter stenotrophus</name>
    <dbReference type="NCBI Taxonomy" id="2077091"/>
    <lineage>
        <taxon>Bacteria</taxon>
        <taxon>Pseudomonadati</taxon>
        <taxon>Bacteroidota</taxon>
        <taxon>Chitinophagia</taxon>
        <taxon>Chitinophagales</taxon>
        <taxon>Chitinophagaceae</taxon>
        <taxon>Flavipsychrobacter</taxon>
    </lineage>
</organism>
<dbReference type="Proteomes" id="UP000239872">
    <property type="component" value="Unassembled WGS sequence"/>
</dbReference>
<comment type="caution">
    <text evidence="1">The sequence shown here is derived from an EMBL/GenBank/DDBJ whole genome shotgun (WGS) entry which is preliminary data.</text>
</comment>
<name>A0A2S7T1G3_9BACT</name>
<dbReference type="EMBL" id="PPSL01000001">
    <property type="protein sequence ID" value="PQJ12596.1"/>
    <property type="molecule type" value="Genomic_DNA"/>
</dbReference>
<sequence length="241" mass="26977">MLLICSLIGITAKAQNRFGIDVGIGCPPGYGPGLNFSSDSHEIQTSKLLPCAGIYYERKITQHLYLGGKLFFQRYNFNNNRSTISNLFDLMFGGTTDTTNGVQVNCKSSYICLAPILDIGLGKKQVIHLFFMPGIGRMIDGTMTTTYYRTYSAGKFVDYSYTYNTTSALHPVIFPVSYGMAEHITLSKLWHLTFTETICNMVGNPIADEKWTDQVPLKPSYVSLQVGVMRKHHPKKLKEKS</sequence>
<dbReference type="AlphaFoldDB" id="A0A2S7T1G3"/>
<evidence type="ECO:0000313" key="1">
    <source>
        <dbReference type="EMBL" id="PQJ12596.1"/>
    </source>
</evidence>
<protein>
    <recommendedName>
        <fullName evidence="3">Outer membrane protein beta-barrel domain-containing protein</fullName>
    </recommendedName>
</protein>
<proteinExistence type="predicted"/>
<evidence type="ECO:0000313" key="2">
    <source>
        <dbReference type="Proteomes" id="UP000239872"/>
    </source>
</evidence>
<reference evidence="1 2" key="1">
    <citation type="submission" date="2018-01" db="EMBL/GenBank/DDBJ databases">
        <title>A novel member of the phylum Bacteroidetes isolated from glacier ice.</title>
        <authorList>
            <person name="Liu Q."/>
            <person name="Xin Y.-H."/>
        </authorList>
    </citation>
    <scope>NUCLEOTIDE SEQUENCE [LARGE SCALE GENOMIC DNA]</scope>
    <source>
        <strain evidence="1 2">RB1R16</strain>
    </source>
</reference>
<keyword evidence="2" id="KW-1185">Reference proteome</keyword>